<evidence type="ECO:0000256" key="9">
    <source>
        <dbReference type="PIRSR" id="PIRSR000485-2"/>
    </source>
</evidence>
<evidence type="ECO:0000256" key="8">
    <source>
        <dbReference type="PIRNR" id="PIRNR000485"/>
    </source>
</evidence>
<comment type="cofactor">
    <cofactor evidence="10">
        <name>[4Fe-4S] cluster</name>
        <dbReference type="ChEBI" id="CHEBI:49883"/>
    </cofactor>
    <text evidence="10">Binds 1 [4Fe-4S] cluster per subunit.</text>
</comment>
<dbReference type="PIRSF" id="PIRSF000485">
    <property type="entry name" value="Amd_phspho_trans"/>
    <property type="match status" value="1"/>
</dbReference>
<dbReference type="Pfam" id="PF00156">
    <property type="entry name" value="Pribosyltran"/>
    <property type="match status" value="1"/>
</dbReference>
<sequence length="437" mass="47652">MAGIIGIYLFDRRWNAYNFGIFGLMALQHRGQETAGMEIFNESRQKITGKGLVEQAFASVSGKGNILIGGVSPYPAEEAEPLPVTVSNKVSASIDGKVTAIEGYKWDAQLAYEANLRRAYEELERGSEDLEAIRDYFSRCKGGFSYIAANGKGEVIAGRGSLGVKPLVLGKMGFDGGIVASESCVMDIIGERVPISPAENIDPGDAMVFTPMSARTERVQSSPKKAYCIFEYVYLARPDSYINDVPVYRVRREIGRRLAQEGCADADVVIGVPETAIPFAMSYSNETGIPVEKGFELTGRRVRSAMKPNQVERLKGVQLKLNVISEAVRGKRVVLIDDSVVRGNTLANIVYLMKEKGAKEIHVRIGSPHIVSHCPFGVEVPGEDELIGRHLKEDKIAEVIGADSFKYLSLDGLVEATGLKCSEFCTGCFNGAYPEVE</sequence>
<evidence type="ECO:0000256" key="7">
    <source>
        <dbReference type="ARBA" id="ARBA00022962"/>
    </source>
</evidence>
<dbReference type="CDD" id="cd06223">
    <property type="entry name" value="PRTases_typeI"/>
    <property type="match status" value="1"/>
</dbReference>
<dbReference type="GO" id="GO:0009113">
    <property type="term" value="P:purine nucleobase biosynthetic process"/>
    <property type="evidence" value="ECO:0007669"/>
    <property type="project" value="InterPro"/>
</dbReference>
<dbReference type="InterPro" id="IPR005854">
    <property type="entry name" value="PurF"/>
</dbReference>
<dbReference type="AlphaFoldDB" id="A0A444L968"/>
<gene>
    <name evidence="12" type="ORF">Metus_0171</name>
</gene>
<dbReference type="SUPFAM" id="SSF56235">
    <property type="entry name" value="N-terminal nucleophile aminohydrolases (Ntn hydrolases)"/>
    <property type="match status" value="1"/>
</dbReference>
<feature type="domain" description="Glutamine amidotransferase type-2" evidence="11">
    <location>
        <begin position="2"/>
        <end position="212"/>
    </location>
</feature>
<keyword evidence="9" id="KW-0460">Magnesium</keyword>
<evidence type="ECO:0000256" key="5">
    <source>
        <dbReference type="ARBA" id="ARBA00022679"/>
    </source>
</evidence>
<evidence type="ECO:0000256" key="4">
    <source>
        <dbReference type="ARBA" id="ARBA00022676"/>
    </source>
</evidence>
<keyword evidence="4 8" id="KW-0328">Glycosyltransferase</keyword>
<dbReference type="InterPro" id="IPR000836">
    <property type="entry name" value="PRTase_dom"/>
</dbReference>
<evidence type="ECO:0000313" key="12">
    <source>
        <dbReference type="EMBL" id="RWX74146.1"/>
    </source>
</evidence>
<reference evidence="12 13" key="1">
    <citation type="submission" date="2018-12" db="EMBL/GenBank/DDBJ databases">
        <title>The complete genome of the methanogenic archaea of the candidate phylum Verstraetearchaeota, obtained from the metagenome of underground thermal water.</title>
        <authorList>
            <person name="Kadnikov V.V."/>
            <person name="Mardanov A.V."/>
            <person name="Beletsky A.V."/>
            <person name="Karnachuk O.V."/>
            <person name="Ravin N.V."/>
        </authorList>
    </citation>
    <scope>NUCLEOTIDE SEQUENCE [LARGE SCALE GENOMIC DNA]</scope>
    <source>
        <strain evidence="12">Ch88</strain>
    </source>
</reference>
<name>A0A444L968_METS7</name>
<feature type="binding site" evidence="9">
    <location>
        <position position="338"/>
    </location>
    <ligand>
        <name>Mg(2+)</name>
        <dbReference type="ChEBI" id="CHEBI:18420"/>
    </ligand>
</feature>
<evidence type="ECO:0000256" key="10">
    <source>
        <dbReference type="PIRSR" id="PIRSR000485-3"/>
    </source>
</evidence>
<evidence type="ECO:0000313" key="13">
    <source>
        <dbReference type="Proteomes" id="UP000288215"/>
    </source>
</evidence>
<evidence type="ECO:0000256" key="6">
    <source>
        <dbReference type="ARBA" id="ARBA00022755"/>
    </source>
</evidence>
<keyword evidence="5 8" id="KW-0808">Transferase</keyword>
<organism evidence="12 13">
    <name type="scientific">Methanosuratincola subterraneus</name>
    <dbReference type="NCBI Taxonomy" id="2593994"/>
    <lineage>
        <taxon>Archaea</taxon>
        <taxon>Thermoproteota</taxon>
        <taxon>Methanosuratincolia</taxon>
        <taxon>Candidatus Methanomethylicales</taxon>
        <taxon>Candidatus Methanomethylicaceae</taxon>
        <taxon>Candidatus Methanosuratincola (ex Vanwonterghem et al. 2016)</taxon>
    </lineage>
</organism>
<comment type="catalytic activity">
    <reaction evidence="8">
        <text>5-phospho-beta-D-ribosylamine + L-glutamate + diphosphate = 5-phospho-alpha-D-ribose 1-diphosphate + L-glutamine + H2O</text>
        <dbReference type="Rhea" id="RHEA:14905"/>
        <dbReference type="ChEBI" id="CHEBI:15377"/>
        <dbReference type="ChEBI" id="CHEBI:29985"/>
        <dbReference type="ChEBI" id="CHEBI:33019"/>
        <dbReference type="ChEBI" id="CHEBI:58017"/>
        <dbReference type="ChEBI" id="CHEBI:58359"/>
        <dbReference type="ChEBI" id="CHEBI:58681"/>
        <dbReference type="EC" id="2.4.2.14"/>
    </reaction>
</comment>
<feature type="binding site" evidence="10">
    <location>
        <position position="228"/>
    </location>
    <ligand>
        <name>[4Fe-4S] cluster</name>
        <dbReference type="ChEBI" id="CHEBI:49883"/>
    </ligand>
</feature>
<evidence type="ECO:0000256" key="2">
    <source>
        <dbReference type="ARBA" id="ARBA00010138"/>
    </source>
</evidence>
<dbReference type="GO" id="GO:0006189">
    <property type="term" value="P:'de novo' IMP biosynthetic process"/>
    <property type="evidence" value="ECO:0007669"/>
    <property type="project" value="UniProtKB-UniPathway"/>
</dbReference>
<accession>A0A444L968</accession>
<feature type="binding site" evidence="9">
    <location>
        <position position="337"/>
    </location>
    <ligand>
        <name>Mg(2+)</name>
        <dbReference type="ChEBI" id="CHEBI:18420"/>
    </ligand>
</feature>
<dbReference type="SUPFAM" id="SSF53271">
    <property type="entry name" value="PRTase-like"/>
    <property type="match status" value="1"/>
</dbReference>
<keyword evidence="10" id="KW-0408">Iron</keyword>
<dbReference type="Gene3D" id="3.40.50.2020">
    <property type="match status" value="1"/>
</dbReference>
<dbReference type="GO" id="GO:0046872">
    <property type="term" value="F:metal ion binding"/>
    <property type="evidence" value="ECO:0007669"/>
    <property type="project" value="UniProtKB-KW"/>
</dbReference>
<dbReference type="UniPathway" id="UPA00074">
    <property type="reaction ID" value="UER00124"/>
</dbReference>
<dbReference type="Gene3D" id="3.60.20.10">
    <property type="entry name" value="Glutamine Phosphoribosylpyrophosphate, subunit 1, domain 1"/>
    <property type="match status" value="1"/>
</dbReference>
<dbReference type="InterPro" id="IPR017932">
    <property type="entry name" value="GATase_2_dom"/>
</dbReference>
<dbReference type="PROSITE" id="PS51278">
    <property type="entry name" value="GATASE_TYPE_2"/>
    <property type="match status" value="1"/>
</dbReference>
<keyword evidence="6 8" id="KW-0658">Purine biosynthesis</keyword>
<dbReference type="GO" id="GO:0004044">
    <property type="term" value="F:amidophosphoribosyltransferase activity"/>
    <property type="evidence" value="ECO:0007669"/>
    <property type="project" value="UniProtKB-EC"/>
</dbReference>
<protein>
    <recommendedName>
        <fullName evidence="3 8">Amidophosphoribosyltransferase</fullName>
        <shortName evidence="8">ATase</shortName>
        <ecNumber evidence="3 8">2.4.2.14</ecNumber>
    </recommendedName>
    <alternativeName>
        <fullName evidence="8">Glutamine phosphoribosylpyrophosphate amidotransferase</fullName>
    </alternativeName>
</protein>
<proteinExistence type="inferred from homology"/>
<comment type="cofactor">
    <cofactor evidence="9">
        <name>Mg(2+)</name>
        <dbReference type="ChEBI" id="CHEBI:18420"/>
    </cofactor>
    <text evidence="9">Binds 1 Mg(2+) ion per subunit.</text>
</comment>
<dbReference type="EC" id="2.4.2.14" evidence="3 8"/>
<dbReference type="EMBL" id="RXGA01000001">
    <property type="protein sequence ID" value="RWX74146.1"/>
    <property type="molecule type" value="Genomic_DNA"/>
</dbReference>
<evidence type="ECO:0000256" key="1">
    <source>
        <dbReference type="ARBA" id="ARBA00005209"/>
    </source>
</evidence>
<dbReference type="GO" id="GO:0051536">
    <property type="term" value="F:iron-sulfur cluster binding"/>
    <property type="evidence" value="ECO:0007669"/>
    <property type="project" value="UniProtKB-KW"/>
</dbReference>
<dbReference type="InterPro" id="IPR029055">
    <property type="entry name" value="Ntn_hydrolases_N"/>
</dbReference>
<comment type="pathway">
    <text evidence="1 8">Purine metabolism; IMP biosynthesis via de novo pathway; N(1)-(5-phospho-D-ribosyl)glycinamide from 5-phospho-alpha-D-ribose 1-diphosphate: step 1/2.</text>
</comment>
<evidence type="ECO:0000259" key="11">
    <source>
        <dbReference type="PROSITE" id="PS51278"/>
    </source>
</evidence>
<keyword evidence="9" id="KW-0479">Metal-binding</keyword>
<comment type="caution">
    <text evidence="12">The sequence shown here is derived from an EMBL/GenBank/DDBJ whole genome shotgun (WGS) entry which is preliminary data.</text>
</comment>
<feature type="binding site" evidence="10">
    <location>
        <position position="425"/>
    </location>
    <ligand>
        <name>[4Fe-4S] cluster</name>
        <dbReference type="ChEBI" id="CHEBI:49883"/>
    </ligand>
</feature>
<keyword evidence="7" id="KW-0315">Glutamine amidotransferase</keyword>
<feature type="binding site" evidence="9">
    <location>
        <position position="275"/>
    </location>
    <ligand>
        <name>Mg(2+)</name>
        <dbReference type="ChEBI" id="CHEBI:18420"/>
    </ligand>
</feature>
<comment type="similarity">
    <text evidence="2 8">In the C-terminal section; belongs to the purine/pyrimidine phosphoribosyltransferase family.</text>
</comment>
<feature type="binding site" evidence="10">
    <location>
        <position position="428"/>
    </location>
    <ligand>
        <name>[4Fe-4S] cluster</name>
        <dbReference type="ChEBI" id="CHEBI:49883"/>
    </ligand>
</feature>
<dbReference type="Proteomes" id="UP000288215">
    <property type="component" value="Unassembled WGS sequence"/>
</dbReference>
<evidence type="ECO:0000256" key="3">
    <source>
        <dbReference type="ARBA" id="ARBA00011941"/>
    </source>
</evidence>
<dbReference type="InterPro" id="IPR029057">
    <property type="entry name" value="PRTase-like"/>
</dbReference>
<keyword evidence="10" id="KW-0411">Iron-sulfur</keyword>
<feature type="binding site" evidence="10">
    <location>
        <position position="374"/>
    </location>
    <ligand>
        <name>[4Fe-4S] cluster</name>
        <dbReference type="ChEBI" id="CHEBI:49883"/>
    </ligand>
</feature>
<dbReference type="PANTHER" id="PTHR11907">
    <property type="entry name" value="AMIDOPHOSPHORIBOSYLTRANSFERASE"/>
    <property type="match status" value="1"/>
</dbReference>